<organism evidence="5 6">
    <name type="scientific">Campylobacter porcelli</name>
    <dbReference type="NCBI Taxonomy" id="1660073"/>
    <lineage>
        <taxon>Bacteria</taxon>
        <taxon>Pseudomonadati</taxon>
        <taxon>Campylobacterota</taxon>
        <taxon>Epsilonproteobacteria</taxon>
        <taxon>Campylobacterales</taxon>
        <taxon>Campylobacteraceae</taxon>
        <taxon>Campylobacter</taxon>
    </lineage>
</organism>
<keyword evidence="2" id="KW-0378">Hydrolase</keyword>
<dbReference type="STRING" id="1660073.CSUIS_0751"/>
<keyword evidence="3" id="KW-0812">Transmembrane</keyword>
<dbReference type="KEGG" id="camy:CSUIS_0751"/>
<keyword evidence="3" id="KW-0472">Membrane</keyword>
<dbReference type="InterPro" id="IPR029052">
    <property type="entry name" value="Metallo-depent_PP-like"/>
</dbReference>
<dbReference type="GO" id="GO:0046872">
    <property type="term" value="F:metal ion binding"/>
    <property type="evidence" value="ECO:0007669"/>
    <property type="project" value="UniProtKB-KW"/>
</dbReference>
<dbReference type="CDD" id="cd07385">
    <property type="entry name" value="MPP_YkuE_C"/>
    <property type="match status" value="1"/>
</dbReference>
<feature type="transmembrane region" description="Helical" evidence="3">
    <location>
        <begin position="67"/>
        <end position="90"/>
    </location>
</feature>
<dbReference type="Gene3D" id="3.60.21.10">
    <property type="match status" value="1"/>
</dbReference>
<dbReference type="PANTHER" id="PTHR31302">
    <property type="entry name" value="TRANSMEMBRANE PROTEIN WITH METALLOPHOSPHOESTERASE DOMAIN-RELATED"/>
    <property type="match status" value="1"/>
</dbReference>
<evidence type="ECO:0000259" key="4">
    <source>
        <dbReference type="Pfam" id="PF00149"/>
    </source>
</evidence>
<dbReference type="RefSeq" id="WP_086297200.1">
    <property type="nucleotide sequence ID" value="NZ_CP018789.1"/>
</dbReference>
<feature type="transmembrane region" description="Helical" evidence="3">
    <location>
        <begin position="35"/>
        <end position="55"/>
    </location>
</feature>
<reference evidence="6" key="1">
    <citation type="journal article" date="2017" name="Genome Biol. Evol.">
        <title>Comparative Genomic Analysis Identifies a Campylobacter Clade Deficient in Selenium Metabolism.</title>
        <authorList>
            <person name="Miller W.G."/>
            <person name="Yee E."/>
            <person name="Lopes B.S."/>
            <person name="Chapman M.H."/>
            <person name="Huynh S."/>
            <person name="Bono J.L."/>
            <person name="Parker C.T."/>
            <person name="Strachan N.J.C."/>
            <person name="Forbes K.J."/>
        </authorList>
    </citation>
    <scope>NUCLEOTIDE SEQUENCE [LARGE SCALE GENOMIC DNA]</scope>
    <source>
        <strain evidence="6">RM6137</strain>
    </source>
</reference>
<gene>
    <name evidence="5" type="ORF">CSUIS_0751</name>
</gene>
<sequence>MSPHIFIPLSTIIFFGMNLYSYWWFKNSLISKFKWLLRLIFTLIFLFEVAYFIAIKSSPLPPLIYQVSIICIGISFMLFCTILPFNLALLFIKKLKKNSQKIAKFIIDICVIFGFCLYIIIGAYNANFNTIITEYNVKIQNLKSPLNLAVISDVHIGEFFQKEYMASIVDKINLLNPDALFIVGDLVDLSSDELGDFLDPLKDVKSKFGTFMVVGNHEYYHGIDGLISKFKELGIRVLENESVEMGGVNLAGVYDITGFKMDKFKPDFNQTFKSVNSNLPTILLAHQPRSLKYLNKDVDLAISGHTHGGQIFPFSLLVWINQKYIYGLYKINENMQLLVSSGAGLWGPPFRVGTNSEIVYLKLGD</sequence>
<keyword evidence="3" id="KW-1133">Transmembrane helix</keyword>
<feature type="transmembrane region" description="Helical" evidence="3">
    <location>
        <begin position="6"/>
        <end position="23"/>
    </location>
</feature>
<evidence type="ECO:0000256" key="3">
    <source>
        <dbReference type="SAM" id="Phobius"/>
    </source>
</evidence>
<evidence type="ECO:0000256" key="1">
    <source>
        <dbReference type="ARBA" id="ARBA00022723"/>
    </source>
</evidence>
<protein>
    <submittedName>
        <fullName evidence="5">Metallophosphatase</fullName>
    </submittedName>
</protein>
<keyword evidence="1" id="KW-0479">Metal-binding</keyword>
<dbReference type="Proteomes" id="UP000194260">
    <property type="component" value="Chromosome"/>
</dbReference>
<evidence type="ECO:0000313" key="6">
    <source>
        <dbReference type="Proteomes" id="UP000194260"/>
    </source>
</evidence>
<evidence type="ECO:0000313" key="5">
    <source>
        <dbReference type="EMBL" id="ARR00566.1"/>
    </source>
</evidence>
<dbReference type="Pfam" id="PF00149">
    <property type="entry name" value="Metallophos"/>
    <property type="match status" value="1"/>
</dbReference>
<proteinExistence type="predicted"/>
<feature type="domain" description="Calcineurin-like phosphoesterase" evidence="4">
    <location>
        <begin position="147"/>
        <end position="308"/>
    </location>
</feature>
<dbReference type="PANTHER" id="PTHR31302:SF31">
    <property type="entry name" value="PHOSPHODIESTERASE YAEI"/>
    <property type="match status" value="1"/>
</dbReference>
<dbReference type="AlphaFoldDB" id="A0A1X9SWJ6"/>
<dbReference type="EMBL" id="CP018789">
    <property type="protein sequence ID" value="ARR00566.1"/>
    <property type="molecule type" value="Genomic_DNA"/>
</dbReference>
<dbReference type="GO" id="GO:0016020">
    <property type="term" value="C:membrane"/>
    <property type="evidence" value="ECO:0007669"/>
    <property type="project" value="GOC"/>
</dbReference>
<name>A0A1X9SWJ6_9BACT</name>
<feature type="transmembrane region" description="Helical" evidence="3">
    <location>
        <begin position="102"/>
        <end position="124"/>
    </location>
</feature>
<accession>A0A1X9SWJ6</accession>
<dbReference type="SUPFAM" id="SSF56300">
    <property type="entry name" value="Metallo-dependent phosphatases"/>
    <property type="match status" value="1"/>
</dbReference>
<dbReference type="GO" id="GO:0008758">
    <property type="term" value="F:UDP-2,3-diacylglucosamine hydrolase activity"/>
    <property type="evidence" value="ECO:0007669"/>
    <property type="project" value="TreeGrafter"/>
</dbReference>
<dbReference type="InterPro" id="IPR004843">
    <property type="entry name" value="Calcineurin-like_PHP"/>
</dbReference>
<dbReference type="GO" id="GO:0009245">
    <property type="term" value="P:lipid A biosynthetic process"/>
    <property type="evidence" value="ECO:0007669"/>
    <property type="project" value="TreeGrafter"/>
</dbReference>
<evidence type="ECO:0000256" key="2">
    <source>
        <dbReference type="ARBA" id="ARBA00022801"/>
    </source>
</evidence>
<dbReference type="InterPro" id="IPR051158">
    <property type="entry name" value="Metallophosphoesterase_sf"/>
</dbReference>